<organism evidence="1 4">
    <name type="scientific">Rhodococcus zopfii</name>
    <dbReference type="NCBI Taxonomy" id="43772"/>
    <lineage>
        <taxon>Bacteria</taxon>
        <taxon>Bacillati</taxon>
        <taxon>Actinomycetota</taxon>
        <taxon>Actinomycetes</taxon>
        <taxon>Mycobacteriales</taxon>
        <taxon>Nocardiaceae</taxon>
        <taxon>Rhodococcus</taxon>
    </lineage>
</organism>
<comment type="caution">
    <text evidence="1">The sequence shown here is derived from an EMBL/GenBank/DDBJ whole genome shotgun (WGS) entry which is preliminary data.</text>
</comment>
<dbReference type="Proteomes" id="UP001275440">
    <property type="component" value="Unassembled WGS sequence"/>
</dbReference>
<dbReference type="EMBL" id="WBMO01000001">
    <property type="protein sequence ID" value="MDV2477179.1"/>
    <property type="molecule type" value="Genomic_DNA"/>
</dbReference>
<proteinExistence type="predicted"/>
<reference evidence="1 4" key="1">
    <citation type="submission" date="2019-10" db="EMBL/GenBank/DDBJ databases">
        <title>Draft Genome Assembly of Rhodococcus zopfii DSM44189.</title>
        <authorList>
            <person name="Sutton J.M."/>
            <person name="Akob D.M."/>
            <person name="Bushman T.J."/>
        </authorList>
    </citation>
    <scope>NUCLEOTIDE SEQUENCE [LARGE SCALE GENOMIC DNA]</scope>
    <source>
        <strain evidence="1 4">DSM 44189</strain>
    </source>
</reference>
<protein>
    <submittedName>
        <fullName evidence="1">Uncharacterized protein</fullName>
    </submittedName>
</protein>
<evidence type="ECO:0000313" key="1">
    <source>
        <dbReference type="EMBL" id="MDV2477179.1"/>
    </source>
</evidence>
<dbReference type="EMBL" id="WBMO01000005">
    <property type="protein sequence ID" value="MDV2477449.1"/>
    <property type="molecule type" value="Genomic_DNA"/>
</dbReference>
<accession>A0ABU3WT59</accession>
<dbReference type="EMBL" id="WBMO01000004">
    <property type="protein sequence ID" value="MDV2477399.1"/>
    <property type="molecule type" value="Genomic_DNA"/>
</dbReference>
<gene>
    <name evidence="1" type="ORF">F8M49_20890</name>
    <name evidence="2" type="ORF">F8M49_22110</name>
    <name evidence="3" type="ORF">F8M49_22370</name>
</gene>
<evidence type="ECO:0000313" key="2">
    <source>
        <dbReference type="EMBL" id="MDV2477399.1"/>
    </source>
</evidence>
<name>A0ABU3WT59_9NOCA</name>
<evidence type="ECO:0000313" key="4">
    <source>
        <dbReference type="Proteomes" id="UP001275440"/>
    </source>
</evidence>
<evidence type="ECO:0000313" key="3">
    <source>
        <dbReference type="EMBL" id="MDV2477449.1"/>
    </source>
</evidence>
<keyword evidence="4" id="KW-1185">Reference proteome</keyword>
<sequence>MAEHRHPCGHVSHWGRCELADPIDNLTALWGVAEVVPSRPGLPEHLHPFQYCDTEAAAVEYLTHHLAGAEHSPSPTVVLIHRDTAGARWEATL</sequence>